<sequence length="233" mass="25793">MLQLTDVHVYYGHVHALRGVSLKIDDGKIVSLLGGNGAGKSTTLKMISRLVQPKSGSYQIDGKTMLKESPSRIVKRGIIHCPENRRVFPTFTVEENLKIGAYKRKDKKIKSDFEKVFSYFPRLKERLNQKAGTLSGGEQQMLAIGRSLMGDPNVLLLDEPSLGIAPNLVIEIFEIIKEINKDGTSVLLVEQNANVALAISDYGYVLENGHVALEGNSKNLKNNDEVRRLYLGG</sequence>
<evidence type="ECO:0000256" key="3">
    <source>
        <dbReference type="ARBA" id="ARBA00022741"/>
    </source>
</evidence>
<dbReference type="InterPro" id="IPR003593">
    <property type="entry name" value="AAA+_ATPase"/>
</dbReference>
<keyword evidence="8" id="KW-1185">Reference proteome</keyword>
<dbReference type="GO" id="GO:0005524">
    <property type="term" value="F:ATP binding"/>
    <property type="evidence" value="ECO:0007669"/>
    <property type="project" value="UniProtKB-KW"/>
</dbReference>
<evidence type="ECO:0000256" key="4">
    <source>
        <dbReference type="ARBA" id="ARBA00022840"/>
    </source>
</evidence>
<dbReference type="Proteomes" id="UP001357223">
    <property type="component" value="Chromosome"/>
</dbReference>
<dbReference type="PIRSF" id="PIRSF039137">
    <property type="entry name" value="ABC_branched_ATPase"/>
    <property type="match status" value="1"/>
</dbReference>
<dbReference type="InterPro" id="IPR017871">
    <property type="entry name" value="ABC_transporter-like_CS"/>
</dbReference>
<protein>
    <submittedName>
        <fullName evidence="7">ABC transporter ATP-binding protein</fullName>
    </submittedName>
</protein>
<dbReference type="InterPro" id="IPR052156">
    <property type="entry name" value="BCAA_Transport_ATP-bd_LivF"/>
</dbReference>
<name>A0ABZ2CMZ4_9BACI</name>
<gene>
    <name evidence="7" type="ORF">R4Z09_13255</name>
</gene>
<accession>A0ABZ2CMZ4</accession>
<proteinExistence type="inferred from homology"/>
<comment type="similarity">
    <text evidence="1">Belongs to the ABC transporter superfamily.</text>
</comment>
<dbReference type="SMART" id="SM00382">
    <property type="entry name" value="AAA"/>
    <property type="match status" value="1"/>
</dbReference>
<evidence type="ECO:0000256" key="5">
    <source>
        <dbReference type="ARBA" id="ARBA00022970"/>
    </source>
</evidence>
<evidence type="ECO:0000256" key="1">
    <source>
        <dbReference type="ARBA" id="ARBA00005417"/>
    </source>
</evidence>
<dbReference type="InterPro" id="IPR003439">
    <property type="entry name" value="ABC_transporter-like_ATP-bd"/>
</dbReference>
<keyword evidence="2" id="KW-0813">Transport</keyword>
<dbReference type="CDD" id="cd03224">
    <property type="entry name" value="ABC_TM1139_LivF_branched"/>
    <property type="match status" value="1"/>
</dbReference>
<dbReference type="PROSITE" id="PS00211">
    <property type="entry name" value="ABC_TRANSPORTER_1"/>
    <property type="match status" value="1"/>
</dbReference>
<evidence type="ECO:0000259" key="6">
    <source>
        <dbReference type="PROSITE" id="PS50893"/>
    </source>
</evidence>
<dbReference type="SUPFAM" id="SSF52540">
    <property type="entry name" value="P-loop containing nucleoside triphosphate hydrolases"/>
    <property type="match status" value="1"/>
</dbReference>
<keyword evidence="3" id="KW-0547">Nucleotide-binding</keyword>
<dbReference type="InterPro" id="IPR027417">
    <property type="entry name" value="P-loop_NTPase"/>
</dbReference>
<keyword evidence="4 7" id="KW-0067">ATP-binding</keyword>
<dbReference type="RefSeq" id="WP_338453271.1">
    <property type="nucleotide sequence ID" value="NZ_CP137640.1"/>
</dbReference>
<dbReference type="Pfam" id="PF00005">
    <property type="entry name" value="ABC_tran"/>
    <property type="match status" value="1"/>
</dbReference>
<dbReference type="EMBL" id="CP137640">
    <property type="protein sequence ID" value="WVX84398.1"/>
    <property type="molecule type" value="Genomic_DNA"/>
</dbReference>
<organism evidence="7 8">
    <name type="scientific">Niallia oryzisoli</name>
    <dbReference type="NCBI Taxonomy" id="1737571"/>
    <lineage>
        <taxon>Bacteria</taxon>
        <taxon>Bacillati</taxon>
        <taxon>Bacillota</taxon>
        <taxon>Bacilli</taxon>
        <taxon>Bacillales</taxon>
        <taxon>Bacillaceae</taxon>
        <taxon>Niallia</taxon>
    </lineage>
</organism>
<evidence type="ECO:0000313" key="7">
    <source>
        <dbReference type="EMBL" id="WVX84398.1"/>
    </source>
</evidence>
<evidence type="ECO:0000256" key="2">
    <source>
        <dbReference type="ARBA" id="ARBA00022448"/>
    </source>
</evidence>
<dbReference type="PANTHER" id="PTHR43820:SF4">
    <property type="entry name" value="HIGH-AFFINITY BRANCHED-CHAIN AMINO ACID TRANSPORT ATP-BINDING PROTEIN LIVF"/>
    <property type="match status" value="1"/>
</dbReference>
<keyword evidence="5" id="KW-0029">Amino-acid transport</keyword>
<reference evidence="7 8" key="1">
    <citation type="submission" date="2023-10" db="EMBL/GenBank/DDBJ databases">
        <title>Niallia locisalis sp.nov. isolated from a salt pond sample.</title>
        <authorList>
            <person name="Li X.-J."/>
            <person name="Dong L."/>
        </authorList>
    </citation>
    <scope>NUCLEOTIDE SEQUENCE [LARGE SCALE GENOMIC DNA]</scope>
    <source>
        <strain evidence="7 8">DSM 29761</strain>
    </source>
</reference>
<dbReference type="PROSITE" id="PS50893">
    <property type="entry name" value="ABC_TRANSPORTER_2"/>
    <property type="match status" value="1"/>
</dbReference>
<dbReference type="InterPro" id="IPR030660">
    <property type="entry name" value="ABC_branched_ATPase_LivF/BraG"/>
</dbReference>
<evidence type="ECO:0000313" key="8">
    <source>
        <dbReference type="Proteomes" id="UP001357223"/>
    </source>
</evidence>
<feature type="domain" description="ABC transporter" evidence="6">
    <location>
        <begin position="2"/>
        <end position="233"/>
    </location>
</feature>
<dbReference type="Gene3D" id="3.40.50.300">
    <property type="entry name" value="P-loop containing nucleotide triphosphate hydrolases"/>
    <property type="match status" value="1"/>
</dbReference>
<dbReference type="PANTHER" id="PTHR43820">
    <property type="entry name" value="HIGH-AFFINITY BRANCHED-CHAIN AMINO ACID TRANSPORT ATP-BINDING PROTEIN LIVF"/>
    <property type="match status" value="1"/>
</dbReference>